<keyword evidence="2 5" id="KW-0479">Metal-binding</keyword>
<dbReference type="Gene3D" id="3.40.50.720">
    <property type="entry name" value="NAD(P)-binding Rossmann-like Domain"/>
    <property type="match status" value="1"/>
</dbReference>
<comment type="cofactor">
    <cofactor evidence="1 5">
        <name>Zn(2+)</name>
        <dbReference type="ChEBI" id="CHEBI:29105"/>
    </cofactor>
</comment>
<feature type="domain" description="Enoyl reductase (ER)" evidence="6">
    <location>
        <begin position="8"/>
        <end position="345"/>
    </location>
</feature>
<dbReference type="OrthoDB" id="9797931at2"/>
<dbReference type="SMART" id="SM00829">
    <property type="entry name" value="PKS_ER"/>
    <property type="match status" value="1"/>
</dbReference>
<dbReference type="InterPro" id="IPR002328">
    <property type="entry name" value="ADH_Zn_CS"/>
</dbReference>
<evidence type="ECO:0000256" key="4">
    <source>
        <dbReference type="ARBA" id="ARBA00023002"/>
    </source>
</evidence>
<dbReference type="InterPro" id="IPR011032">
    <property type="entry name" value="GroES-like_sf"/>
</dbReference>
<dbReference type="Pfam" id="PF08240">
    <property type="entry name" value="ADH_N"/>
    <property type="match status" value="1"/>
</dbReference>
<dbReference type="RefSeq" id="WP_071083049.1">
    <property type="nucleotide sequence ID" value="NZ_MBLM01000047.1"/>
</dbReference>
<name>A0A1S1R9C4_9ACTN</name>
<evidence type="ECO:0000256" key="2">
    <source>
        <dbReference type="ARBA" id="ARBA00022723"/>
    </source>
</evidence>
<dbReference type="SUPFAM" id="SSF50129">
    <property type="entry name" value="GroES-like"/>
    <property type="match status" value="1"/>
</dbReference>
<dbReference type="SUPFAM" id="SSF51735">
    <property type="entry name" value="NAD(P)-binding Rossmann-fold domains"/>
    <property type="match status" value="1"/>
</dbReference>
<evidence type="ECO:0000313" key="8">
    <source>
        <dbReference type="Proteomes" id="UP000179627"/>
    </source>
</evidence>
<keyword evidence="4" id="KW-0560">Oxidoreductase</keyword>
<dbReference type="InterPro" id="IPR013154">
    <property type="entry name" value="ADH-like_N"/>
</dbReference>
<evidence type="ECO:0000259" key="6">
    <source>
        <dbReference type="SMART" id="SM00829"/>
    </source>
</evidence>
<reference evidence="8" key="1">
    <citation type="submission" date="2016-07" db="EMBL/GenBank/DDBJ databases">
        <title>Sequence Frankia sp. strain CcI1.17.</title>
        <authorList>
            <person name="Ghodhbane-Gtari F."/>
            <person name="Swanson E."/>
            <person name="Gueddou A."/>
            <person name="Morris K."/>
            <person name="Hezbri K."/>
            <person name="Ktari A."/>
            <person name="Nouioui I."/>
            <person name="Abebe-Akele F."/>
            <person name="Simpson S."/>
            <person name="Thomas K."/>
            <person name="Gtari M."/>
            <person name="Tisa L.S."/>
            <person name="Hurst S."/>
        </authorList>
    </citation>
    <scope>NUCLEOTIDE SEQUENCE [LARGE SCALE GENOMIC DNA]</scope>
    <source>
        <strain evidence="8">Cc1.17</strain>
    </source>
</reference>
<comment type="caution">
    <text evidence="7">The sequence shown here is derived from an EMBL/GenBank/DDBJ whole genome shotgun (WGS) entry which is preliminary data.</text>
</comment>
<dbReference type="PANTHER" id="PTHR43401:SF5">
    <property type="entry name" value="ALCOHOL DEHYDROGENASE-RELATED"/>
    <property type="match status" value="1"/>
</dbReference>
<dbReference type="Pfam" id="PF00107">
    <property type="entry name" value="ADH_zinc_N"/>
    <property type="match status" value="1"/>
</dbReference>
<keyword evidence="8" id="KW-1185">Reference proteome</keyword>
<accession>A0A1S1R9C4</accession>
<keyword evidence="3 5" id="KW-0862">Zinc</keyword>
<gene>
    <name evidence="7" type="ORF">CC117_12670</name>
</gene>
<dbReference type="PROSITE" id="PS00059">
    <property type="entry name" value="ADH_ZINC"/>
    <property type="match status" value="1"/>
</dbReference>
<dbReference type="AlphaFoldDB" id="A0A1S1R9C4"/>
<evidence type="ECO:0000256" key="1">
    <source>
        <dbReference type="ARBA" id="ARBA00001947"/>
    </source>
</evidence>
<dbReference type="GO" id="GO:0008270">
    <property type="term" value="F:zinc ion binding"/>
    <property type="evidence" value="ECO:0007669"/>
    <property type="project" value="InterPro"/>
</dbReference>
<dbReference type="EMBL" id="MBLM01000047">
    <property type="protein sequence ID" value="OHV42401.1"/>
    <property type="molecule type" value="Genomic_DNA"/>
</dbReference>
<dbReference type="InterPro" id="IPR020843">
    <property type="entry name" value="ER"/>
</dbReference>
<dbReference type="Proteomes" id="UP000179627">
    <property type="component" value="Unassembled WGS sequence"/>
</dbReference>
<protein>
    <submittedName>
        <fullName evidence="7">Alcohol dehydrogenase</fullName>
    </submittedName>
</protein>
<evidence type="ECO:0000313" key="7">
    <source>
        <dbReference type="EMBL" id="OHV42401.1"/>
    </source>
</evidence>
<dbReference type="CDD" id="cd08233">
    <property type="entry name" value="butanediol_DH_like"/>
    <property type="match status" value="1"/>
</dbReference>
<dbReference type="InterPro" id="IPR036291">
    <property type="entry name" value="NAD(P)-bd_dom_sf"/>
</dbReference>
<organism evidence="7 8">
    <name type="scientific">Parafrankia colletiae</name>
    <dbReference type="NCBI Taxonomy" id="573497"/>
    <lineage>
        <taxon>Bacteria</taxon>
        <taxon>Bacillati</taxon>
        <taxon>Actinomycetota</taxon>
        <taxon>Actinomycetes</taxon>
        <taxon>Frankiales</taxon>
        <taxon>Frankiaceae</taxon>
        <taxon>Parafrankia</taxon>
    </lineage>
</organism>
<comment type="similarity">
    <text evidence="5">Belongs to the zinc-containing alcohol dehydrogenase family.</text>
</comment>
<proteinExistence type="inferred from homology"/>
<evidence type="ECO:0000256" key="3">
    <source>
        <dbReference type="ARBA" id="ARBA00022833"/>
    </source>
</evidence>
<dbReference type="InterPro" id="IPR013149">
    <property type="entry name" value="ADH-like_C"/>
</dbReference>
<sequence length="350" mass="36183">MLAARLHGHQDIRIDEIPEPEPAAGQVKVAVAHNGLCGTDLSEFFAGPRACTTVPHPLTGAALPQVMGHEFAGVVAAVGPEVDGVAVGDRVCVEPLYSCGECDRCQADLPQLCRLVITHGIASSGGGLAQYTVVPRAMVHHLPASMSLAEGALVEPMSVAFSGVLRSGAGPGQTALLFGGGPIGIGVMFGLRAVGVDDILLVEPAPARRQIIEALGVAEVLDPNACDVADEVRRRTGGRGVDVVLDCAGAPAVFALVPAVLRARGRFVGIAVTDQPVSFAPWVLARGEIELTGSLGYGPGVFPRVIDLIAQGAYPSAGWVEHVGLHELRDALDDLRVGRLAKVLVDLPTS</sequence>
<dbReference type="InterPro" id="IPR050129">
    <property type="entry name" value="Zn_alcohol_dh"/>
</dbReference>
<evidence type="ECO:0000256" key="5">
    <source>
        <dbReference type="RuleBase" id="RU361277"/>
    </source>
</evidence>
<dbReference type="PANTHER" id="PTHR43401">
    <property type="entry name" value="L-THREONINE 3-DEHYDROGENASE"/>
    <property type="match status" value="1"/>
</dbReference>
<dbReference type="GO" id="GO:0016491">
    <property type="term" value="F:oxidoreductase activity"/>
    <property type="evidence" value="ECO:0007669"/>
    <property type="project" value="UniProtKB-KW"/>
</dbReference>
<dbReference type="Gene3D" id="3.90.180.10">
    <property type="entry name" value="Medium-chain alcohol dehydrogenases, catalytic domain"/>
    <property type="match status" value="1"/>
</dbReference>